<evidence type="ECO:0000256" key="11">
    <source>
        <dbReference type="PIRSR" id="PIRSR000485-3"/>
    </source>
</evidence>
<feature type="active site" description="Nucleophile" evidence="7 9">
    <location>
        <position position="38"/>
    </location>
</feature>
<comment type="pathway">
    <text evidence="1 7 8">Purine metabolism; IMP biosynthesis via de novo pathway; N(1)-(5-phospho-D-ribosyl)glycinamide from 5-phospho-alpha-D-ribose 1-diphosphate: step 1/2.</text>
</comment>
<comment type="catalytic activity">
    <reaction evidence="7 8">
        <text>5-phospho-beta-D-ribosylamine + L-glutamate + diphosphate = 5-phospho-alpha-D-ribose 1-diphosphate + L-glutamine + H2O</text>
        <dbReference type="Rhea" id="RHEA:14905"/>
        <dbReference type="ChEBI" id="CHEBI:15377"/>
        <dbReference type="ChEBI" id="CHEBI:29985"/>
        <dbReference type="ChEBI" id="CHEBI:33019"/>
        <dbReference type="ChEBI" id="CHEBI:58017"/>
        <dbReference type="ChEBI" id="CHEBI:58359"/>
        <dbReference type="ChEBI" id="CHEBI:58681"/>
        <dbReference type="EC" id="2.4.2.14"/>
    </reaction>
</comment>
<keyword evidence="7" id="KW-0004">4Fe-4S</keyword>
<dbReference type="InterPro" id="IPR005854">
    <property type="entry name" value="PurF"/>
</dbReference>
<dbReference type="InterPro" id="IPR035584">
    <property type="entry name" value="PurF_N"/>
</dbReference>
<dbReference type="SUPFAM" id="SSF56235">
    <property type="entry name" value="N-terminal nucleophile aminohydrolases (Ntn hydrolases)"/>
    <property type="match status" value="1"/>
</dbReference>
<evidence type="ECO:0000313" key="13">
    <source>
        <dbReference type="EMBL" id="SIR95093.1"/>
    </source>
</evidence>
<dbReference type="InterPro" id="IPR017932">
    <property type="entry name" value="GATase_2_dom"/>
</dbReference>
<dbReference type="PANTHER" id="PTHR11907">
    <property type="entry name" value="AMIDOPHOSPHORIBOSYLTRANSFERASE"/>
    <property type="match status" value="1"/>
</dbReference>
<dbReference type="Proteomes" id="UP000186096">
    <property type="component" value="Unassembled WGS sequence"/>
</dbReference>
<keyword evidence="7 10" id="KW-0460">Magnesium</keyword>
<keyword evidence="7 11" id="KW-0408">Iron</keyword>
<keyword evidence="4 7" id="KW-0808">Transferase</keyword>
<name>A0A1N7F439_9ACTN</name>
<dbReference type="EC" id="2.4.2.14" evidence="7"/>
<dbReference type="PROSITE" id="PS51278">
    <property type="entry name" value="GATASE_TYPE_2"/>
    <property type="match status" value="1"/>
</dbReference>
<proteinExistence type="inferred from homology"/>
<dbReference type="Gene3D" id="3.60.20.10">
    <property type="entry name" value="Glutamine Phosphoribosylpyrophosphate, subunit 1, domain 1"/>
    <property type="match status" value="1"/>
</dbReference>
<evidence type="ECO:0000256" key="10">
    <source>
        <dbReference type="PIRSR" id="PIRSR000485-2"/>
    </source>
</evidence>
<accession>A0A1N7F439</accession>
<gene>
    <name evidence="7" type="primary">purF</name>
    <name evidence="13" type="ORF">SAMN05421833_120125</name>
</gene>
<dbReference type="GO" id="GO:0051539">
    <property type="term" value="F:4 iron, 4 sulfur cluster binding"/>
    <property type="evidence" value="ECO:0007669"/>
    <property type="project" value="UniProtKB-KW"/>
</dbReference>
<evidence type="ECO:0000256" key="8">
    <source>
        <dbReference type="PIRNR" id="PIRNR000485"/>
    </source>
</evidence>
<feature type="binding site" evidence="7 11">
    <location>
        <position position="270"/>
    </location>
    <ligand>
        <name>[4Fe-4S] cluster</name>
        <dbReference type="ChEBI" id="CHEBI:49883"/>
    </ligand>
</feature>
<feature type="binding site" evidence="7 11">
    <location>
        <position position="416"/>
    </location>
    <ligand>
        <name>[4Fe-4S] cluster</name>
        <dbReference type="ChEBI" id="CHEBI:49883"/>
    </ligand>
</feature>
<evidence type="ECO:0000256" key="2">
    <source>
        <dbReference type="ARBA" id="ARBA00010138"/>
    </source>
</evidence>
<evidence type="ECO:0000313" key="14">
    <source>
        <dbReference type="Proteomes" id="UP000186096"/>
    </source>
</evidence>
<dbReference type="InterPro" id="IPR029057">
    <property type="entry name" value="PRTase-like"/>
</dbReference>
<dbReference type="CDD" id="cd06223">
    <property type="entry name" value="PRTases_typeI"/>
    <property type="match status" value="1"/>
</dbReference>
<evidence type="ECO:0000256" key="4">
    <source>
        <dbReference type="ARBA" id="ARBA00022679"/>
    </source>
</evidence>
<comment type="function">
    <text evidence="7">Catalyzes the formation of phosphoribosylamine from phosphoribosylpyrophosphate (PRPP) and glutamine.</text>
</comment>
<dbReference type="Gene3D" id="3.40.50.2020">
    <property type="match status" value="1"/>
</dbReference>
<feature type="binding site" evidence="7 10">
    <location>
        <position position="317"/>
    </location>
    <ligand>
        <name>Mg(2+)</name>
        <dbReference type="ChEBI" id="CHEBI:18420"/>
    </ligand>
</feature>
<dbReference type="GO" id="GO:0006189">
    <property type="term" value="P:'de novo' IMP biosynthetic process"/>
    <property type="evidence" value="ECO:0007669"/>
    <property type="project" value="UniProtKB-UniRule"/>
</dbReference>
<dbReference type="NCBIfam" id="TIGR01134">
    <property type="entry name" value="purF"/>
    <property type="match status" value="1"/>
</dbReference>
<feature type="binding site" evidence="7 11">
    <location>
        <position position="467"/>
    </location>
    <ligand>
        <name>[4Fe-4S] cluster</name>
        <dbReference type="ChEBI" id="CHEBI:49883"/>
    </ligand>
</feature>
<reference evidence="14" key="1">
    <citation type="submission" date="2017-01" db="EMBL/GenBank/DDBJ databases">
        <authorList>
            <person name="Varghese N."/>
            <person name="Submissions S."/>
        </authorList>
    </citation>
    <scope>NUCLEOTIDE SEQUENCE [LARGE SCALE GENOMIC DNA]</scope>
    <source>
        <strain evidence="14">ATCC 12950</strain>
    </source>
</reference>
<evidence type="ECO:0000256" key="6">
    <source>
        <dbReference type="ARBA" id="ARBA00022962"/>
    </source>
</evidence>
<keyword evidence="7 10" id="KW-0479">Metal-binding</keyword>
<dbReference type="UniPathway" id="UPA00074">
    <property type="reaction ID" value="UER00124"/>
</dbReference>
<evidence type="ECO:0000256" key="5">
    <source>
        <dbReference type="ARBA" id="ARBA00022755"/>
    </source>
</evidence>
<dbReference type="CDD" id="cd00715">
    <property type="entry name" value="GPATase_N"/>
    <property type="match status" value="1"/>
</dbReference>
<dbReference type="Pfam" id="PF13522">
    <property type="entry name" value="GATase_6"/>
    <property type="match status" value="1"/>
</dbReference>
<feature type="binding site" evidence="7 10">
    <location>
        <position position="380"/>
    </location>
    <ligand>
        <name>Mg(2+)</name>
        <dbReference type="ChEBI" id="CHEBI:18420"/>
    </ligand>
</feature>
<evidence type="ECO:0000256" key="9">
    <source>
        <dbReference type="PIRSR" id="PIRSR000485-1"/>
    </source>
</evidence>
<dbReference type="SUPFAM" id="SSF53271">
    <property type="entry name" value="PRTase-like"/>
    <property type="match status" value="1"/>
</dbReference>
<keyword evidence="14" id="KW-1185">Reference proteome</keyword>
<evidence type="ECO:0000256" key="3">
    <source>
        <dbReference type="ARBA" id="ARBA00022676"/>
    </source>
</evidence>
<dbReference type="GO" id="GO:0000287">
    <property type="term" value="F:magnesium ion binding"/>
    <property type="evidence" value="ECO:0007669"/>
    <property type="project" value="UniProtKB-UniRule"/>
</dbReference>
<dbReference type="PIRSF" id="PIRSF000485">
    <property type="entry name" value="Amd_phspho_trans"/>
    <property type="match status" value="1"/>
</dbReference>
<dbReference type="STRING" id="58117.SAMN05421833_120125"/>
<comment type="cofactor">
    <cofactor evidence="7 11">
        <name>[4Fe-4S] cluster</name>
        <dbReference type="ChEBI" id="CHEBI:49883"/>
    </cofactor>
    <text evidence="7 11">Binds 1 [4Fe-4S] cluster per subunit.</text>
</comment>
<dbReference type="AlphaFoldDB" id="A0A1N7F439"/>
<dbReference type="InterPro" id="IPR000836">
    <property type="entry name" value="PRTase_dom"/>
</dbReference>
<dbReference type="InterPro" id="IPR029055">
    <property type="entry name" value="Ntn_hydrolases_N"/>
</dbReference>
<feature type="domain" description="Glutamine amidotransferase type-2" evidence="12">
    <location>
        <begin position="38"/>
        <end position="255"/>
    </location>
</feature>
<comment type="cofactor">
    <cofactor evidence="7 10">
        <name>Mg(2+)</name>
        <dbReference type="ChEBI" id="CHEBI:18420"/>
    </cofactor>
    <text evidence="7 10">Binds 1 Mg(2+) ion per subunit.</text>
</comment>
<protein>
    <recommendedName>
        <fullName evidence="7">Amidophosphoribosyltransferase</fullName>
        <shortName evidence="7">ATase</shortName>
        <ecNumber evidence="7">2.4.2.14</ecNumber>
    </recommendedName>
    <alternativeName>
        <fullName evidence="7">Glutamine phosphoribosylpyrophosphate amidotransferase</fullName>
        <shortName evidence="7">GPATase</shortName>
    </alternativeName>
</protein>
<sequence>MPGFEQRQCPNRLKYVLKGDGRLGHDLDPQDRAPKDACGVFGVWAPGEDVSKLTYYGLYALQHRGQESAGIAVSEGNRILVYKDMGLVAQVFDESILGTLRGHLSIGHCRYSTTGSSVWENAQPTLNSSDGKGLALAHNGNLINTAYLAERLPPGSTRATTDTEVLTALLAQDSSRPVEDVAAELLPEVKGAYSLVWMNETTLFAARDPQGIRPLVLGRLERGWVVASETAALDIVGASFIREIEPGELLTIDERGVRSQRFAPAEPKGCLFEYVYLARPDTTIAGRGVQSTRVEVGRVLAREHPVDADLVIPTPESGTPAAIGYAEQSGIPYGQGLVKNSYVGRTFIQPSQTIRQLGIRLKLNPLREVIEGKRLVVVDDSIVRGNTQRAIVKMLREAGASEVHVRISSPPVAWPCFYGIDFATRAELIAGSLSVEEIRSSLGADSLGYISLEGLTRATTLPADRLCRACFTGEYPIPIEDDRVGKFVLEAQR</sequence>
<feature type="binding site" evidence="7 10">
    <location>
        <position position="379"/>
    </location>
    <ligand>
        <name>Mg(2+)</name>
        <dbReference type="ChEBI" id="CHEBI:18420"/>
    </ligand>
</feature>
<keyword evidence="3 7" id="KW-0328">Glycosyltransferase</keyword>
<dbReference type="EMBL" id="FTNI01000020">
    <property type="protein sequence ID" value="SIR95093.1"/>
    <property type="molecule type" value="Genomic_DNA"/>
</dbReference>
<keyword evidence="6 7" id="KW-0315">Glutamine amidotransferase</keyword>
<keyword evidence="5 7" id="KW-0658">Purine biosynthesis</keyword>
<feature type="binding site" evidence="7 11">
    <location>
        <position position="470"/>
    </location>
    <ligand>
        <name>[4Fe-4S] cluster</name>
        <dbReference type="ChEBI" id="CHEBI:49883"/>
    </ligand>
</feature>
<evidence type="ECO:0000259" key="12">
    <source>
        <dbReference type="PROSITE" id="PS51278"/>
    </source>
</evidence>
<comment type="similarity">
    <text evidence="2 7 8">In the C-terminal section; belongs to the purine/pyrimidine phosphoribosyltransferase family.</text>
</comment>
<keyword evidence="7 11" id="KW-0411">Iron-sulfur</keyword>
<dbReference type="GO" id="GO:0009113">
    <property type="term" value="P:purine nucleobase biosynthetic process"/>
    <property type="evidence" value="ECO:0007669"/>
    <property type="project" value="UniProtKB-UniRule"/>
</dbReference>
<dbReference type="HAMAP" id="MF_01931">
    <property type="entry name" value="PurF"/>
    <property type="match status" value="1"/>
</dbReference>
<evidence type="ECO:0000256" key="1">
    <source>
        <dbReference type="ARBA" id="ARBA00005209"/>
    </source>
</evidence>
<organism evidence="13 14">
    <name type="scientific">Microbispora rosea</name>
    <dbReference type="NCBI Taxonomy" id="58117"/>
    <lineage>
        <taxon>Bacteria</taxon>
        <taxon>Bacillati</taxon>
        <taxon>Actinomycetota</taxon>
        <taxon>Actinomycetes</taxon>
        <taxon>Streptosporangiales</taxon>
        <taxon>Streptosporangiaceae</taxon>
        <taxon>Microbispora</taxon>
    </lineage>
</organism>
<dbReference type="GO" id="GO:0004044">
    <property type="term" value="F:amidophosphoribosyltransferase activity"/>
    <property type="evidence" value="ECO:0007669"/>
    <property type="project" value="UniProtKB-UniRule"/>
</dbReference>
<evidence type="ECO:0000256" key="7">
    <source>
        <dbReference type="HAMAP-Rule" id="MF_01931"/>
    </source>
</evidence>